<dbReference type="EMBL" id="MU853757">
    <property type="protein sequence ID" value="KAK3944904.1"/>
    <property type="molecule type" value="Genomic_DNA"/>
</dbReference>
<protein>
    <submittedName>
        <fullName evidence="2">Uncharacterized protein</fullName>
    </submittedName>
</protein>
<evidence type="ECO:0000256" key="1">
    <source>
        <dbReference type="SAM" id="MobiDB-lite"/>
    </source>
</evidence>
<name>A0AAN6NFM5_9PEZI</name>
<organism evidence="2 3">
    <name type="scientific">Diplogelasinospora grovesii</name>
    <dbReference type="NCBI Taxonomy" id="303347"/>
    <lineage>
        <taxon>Eukaryota</taxon>
        <taxon>Fungi</taxon>
        <taxon>Dikarya</taxon>
        <taxon>Ascomycota</taxon>
        <taxon>Pezizomycotina</taxon>
        <taxon>Sordariomycetes</taxon>
        <taxon>Sordariomycetidae</taxon>
        <taxon>Sordariales</taxon>
        <taxon>Diplogelasinosporaceae</taxon>
        <taxon>Diplogelasinospora</taxon>
    </lineage>
</organism>
<comment type="caution">
    <text evidence="2">The sequence shown here is derived from an EMBL/GenBank/DDBJ whole genome shotgun (WGS) entry which is preliminary data.</text>
</comment>
<sequence length="300" mass="33256">MAKKVHTCGVAQMDRTPSGILARFSKIYTWRCYIHYAGSNRNAANWMENDCFACVGAYYVRTVRQSKKSFTISNPIYSFSQLSVVSLSHSRGASFAFPMPRMPRMLSSSSAPTQTPGGQKKIKKEKRKSRSFPNSKSTSHIPATPVLFPVRYTPGDPFARSAITTWTFHPSPASTDLGGIKESTTISSIRQHHFSLRHVHHPRFPNTKASCQTPADLPRPGPCTNSRLSSMAARCLERVHNRIGYARFNGFAGDQATYTNTSLESNRSYRLRHRGGGAGERNGKAMPINDPKKSALKPDG</sequence>
<feature type="region of interest" description="Disordered" evidence="1">
    <location>
        <begin position="106"/>
        <end position="140"/>
    </location>
</feature>
<dbReference type="AlphaFoldDB" id="A0AAN6NFM5"/>
<accession>A0AAN6NFM5</accession>
<proteinExistence type="predicted"/>
<reference evidence="3" key="1">
    <citation type="journal article" date="2023" name="Mol. Phylogenet. Evol.">
        <title>Genome-scale phylogeny and comparative genomics of the fungal order Sordariales.</title>
        <authorList>
            <person name="Hensen N."/>
            <person name="Bonometti L."/>
            <person name="Westerberg I."/>
            <person name="Brannstrom I.O."/>
            <person name="Guillou S."/>
            <person name="Cros-Aarteil S."/>
            <person name="Calhoun S."/>
            <person name="Haridas S."/>
            <person name="Kuo A."/>
            <person name="Mondo S."/>
            <person name="Pangilinan J."/>
            <person name="Riley R."/>
            <person name="LaButti K."/>
            <person name="Andreopoulos B."/>
            <person name="Lipzen A."/>
            <person name="Chen C."/>
            <person name="Yan M."/>
            <person name="Daum C."/>
            <person name="Ng V."/>
            <person name="Clum A."/>
            <person name="Steindorff A."/>
            <person name="Ohm R.A."/>
            <person name="Martin F."/>
            <person name="Silar P."/>
            <person name="Natvig D.O."/>
            <person name="Lalanne C."/>
            <person name="Gautier V."/>
            <person name="Ament-Velasquez S.L."/>
            <person name="Kruys A."/>
            <person name="Hutchinson M.I."/>
            <person name="Powell A.J."/>
            <person name="Barry K."/>
            <person name="Miller A.N."/>
            <person name="Grigoriev I.V."/>
            <person name="Debuchy R."/>
            <person name="Gladieux P."/>
            <person name="Hiltunen Thoren M."/>
            <person name="Johannesson H."/>
        </authorList>
    </citation>
    <scope>NUCLEOTIDE SEQUENCE [LARGE SCALE GENOMIC DNA]</scope>
    <source>
        <strain evidence="3">CBS 340.73</strain>
    </source>
</reference>
<evidence type="ECO:0000313" key="2">
    <source>
        <dbReference type="EMBL" id="KAK3944904.1"/>
    </source>
</evidence>
<feature type="compositionally biased region" description="Basic residues" evidence="1">
    <location>
        <begin position="120"/>
        <end position="130"/>
    </location>
</feature>
<gene>
    <name evidence="2" type="ORF">QBC46DRAFT_404086</name>
</gene>
<feature type="compositionally biased region" description="Basic and acidic residues" evidence="1">
    <location>
        <begin position="290"/>
        <end position="300"/>
    </location>
</feature>
<keyword evidence="3" id="KW-1185">Reference proteome</keyword>
<feature type="region of interest" description="Disordered" evidence="1">
    <location>
        <begin position="263"/>
        <end position="300"/>
    </location>
</feature>
<dbReference type="Proteomes" id="UP001303473">
    <property type="component" value="Unassembled WGS sequence"/>
</dbReference>
<evidence type="ECO:0000313" key="3">
    <source>
        <dbReference type="Proteomes" id="UP001303473"/>
    </source>
</evidence>